<proteinExistence type="predicted"/>
<name>A0A6G4TZX9_9ACTN</name>
<reference evidence="1 2" key="1">
    <citation type="submission" date="2020-02" db="EMBL/GenBank/DDBJ databases">
        <title>Whole-genome analyses of novel actinobacteria.</title>
        <authorList>
            <person name="Sahin N."/>
        </authorList>
    </citation>
    <scope>NUCLEOTIDE SEQUENCE [LARGE SCALE GENOMIC DNA]</scope>
    <source>
        <strain evidence="1 2">A7024</strain>
    </source>
</reference>
<dbReference type="GO" id="GO:0008168">
    <property type="term" value="F:methyltransferase activity"/>
    <property type="evidence" value="ECO:0007669"/>
    <property type="project" value="UniProtKB-KW"/>
</dbReference>
<organism evidence="1 2">
    <name type="scientific">Streptomyces coryli</name>
    <dbReference type="NCBI Taxonomy" id="1128680"/>
    <lineage>
        <taxon>Bacteria</taxon>
        <taxon>Bacillati</taxon>
        <taxon>Actinomycetota</taxon>
        <taxon>Actinomycetes</taxon>
        <taxon>Kitasatosporales</taxon>
        <taxon>Streptomycetaceae</taxon>
        <taxon>Streptomyces</taxon>
    </lineage>
</organism>
<dbReference type="CDD" id="cd02440">
    <property type="entry name" value="AdoMet_MTases"/>
    <property type="match status" value="1"/>
</dbReference>
<keyword evidence="1" id="KW-0808">Transferase</keyword>
<dbReference type="Gene3D" id="3.40.50.150">
    <property type="entry name" value="Vaccinia Virus protein VP39"/>
    <property type="match status" value="1"/>
</dbReference>
<dbReference type="InterPro" id="IPR029063">
    <property type="entry name" value="SAM-dependent_MTases_sf"/>
</dbReference>
<gene>
    <name evidence="1" type="ORF">G5C51_16725</name>
</gene>
<dbReference type="AlphaFoldDB" id="A0A6G4TZX9"/>
<comment type="caution">
    <text evidence="1">The sequence shown here is derived from an EMBL/GenBank/DDBJ whole genome shotgun (WGS) entry which is preliminary data.</text>
</comment>
<dbReference type="Proteomes" id="UP000481583">
    <property type="component" value="Unassembled WGS sequence"/>
</dbReference>
<dbReference type="Pfam" id="PF13489">
    <property type="entry name" value="Methyltransf_23"/>
    <property type="match status" value="1"/>
</dbReference>
<keyword evidence="1" id="KW-0489">Methyltransferase</keyword>
<keyword evidence="2" id="KW-1185">Reference proteome</keyword>
<evidence type="ECO:0000313" key="1">
    <source>
        <dbReference type="EMBL" id="NGN65535.1"/>
    </source>
</evidence>
<evidence type="ECO:0000313" key="2">
    <source>
        <dbReference type="Proteomes" id="UP000481583"/>
    </source>
</evidence>
<accession>A0A6G4TZX9</accession>
<protein>
    <submittedName>
        <fullName evidence="1">Class I SAM-dependent methyltransferase</fullName>
    </submittedName>
</protein>
<dbReference type="RefSeq" id="WP_165238049.1">
    <property type="nucleotide sequence ID" value="NZ_JAAKZV010000065.1"/>
</dbReference>
<dbReference type="EMBL" id="JAAKZV010000065">
    <property type="protein sequence ID" value="NGN65535.1"/>
    <property type="molecule type" value="Genomic_DNA"/>
</dbReference>
<dbReference type="SUPFAM" id="SSF53335">
    <property type="entry name" value="S-adenosyl-L-methionine-dependent methyltransferases"/>
    <property type="match status" value="1"/>
</dbReference>
<dbReference type="GO" id="GO:0032259">
    <property type="term" value="P:methylation"/>
    <property type="evidence" value="ECO:0007669"/>
    <property type="project" value="UniProtKB-KW"/>
</dbReference>
<sequence>MKPTLTDAAAWPVTEPYAAAVRTGRGPLFLRRADGWLLPLDIERWCGLPDPADWSVLRQCTGSVLDIGCGPGRLVAALAGLGRQALGIDVSAEAVDRTNAGGGSALLRSVFDDLPGEGRWGTALLMDGNIGIGGDPAALLARVAGLLAPGGLLLVEALPYEVDEQVLVHVDDGTGSAPGPDFPWARVGTDALLRHARATGRFSARETWTADGRCFAALRTPEPTGRTARR</sequence>